<keyword evidence="5" id="KW-1185">Reference proteome</keyword>
<gene>
    <name evidence="4" type="ORF">C7K25_15340</name>
</gene>
<comment type="caution">
    <text evidence="4">The sequence shown here is derived from an EMBL/GenBank/DDBJ whole genome shotgun (WGS) entry which is preliminary data.</text>
</comment>
<dbReference type="InterPro" id="IPR010359">
    <property type="entry name" value="IrrE_HExxH"/>
</dbReference>
<evidence type="ECO:0000259" key="2">
    <source>
        <dbReference type="Pfam" id="PF06114"/>
    </source>
</evidence>
<proteinExistence type="predicted"/>
<sequence>MRKEHDDGDQRRGAGARDAKLDALHEQLTGAVESLVSGEDWKQALEFAARFRARSFNNTLLIFVQHQAAFEAGRVPEPVPSYVAGFKQWQALGRQVEKGQSGYMILAPVTGRFASFTPKVAESWRRLGRFEKPKPGEAVRSRMVGVRPAYVWDVSQTAGDPIPVPPSPRLLEGEAPDGLWKGIAAQVEAQGFTVLRVSHEGMIRGANGLTDFGARTVAVRENMPEAAQVKTLVHELAHVLLHGPDNADATGHRGIGEVEADSVALMVAAAHGMDTSDYTVPYVSWWAATVPEKSPVEVVQATGERVRKSAAAILDQLPTAQIGNGDPPGLSRDTAAKKPPETAVETAADPLSEEPRRPVASSARSL</sequence>
<dbReference type="InterPro" id="IPR013610">
    <property type="entry name" value="ArdC_N"/>
</dbReference>
<dbReference type="Pfam" id="PF06114">
    <property type="entry name" value="Peptidase_M78"/>
    <property type="match status" value="1"/>
</dbReference>
<feature type="domain" description="N-terminal" evidence="3">
    <location>
        <begin position="41"/>
        <end position="124"/>
    </location>
</feature>
<dbReference type="Proteomes" id="UP001170379">
    <property type="component" value="Unassembled WGS sequence"/>
</dbReference>
<dbReference type="EMBL" id="PXVD01000040">
    <property type="protein sequence ID" value="MDJ1372712.1"/>
    <property type="molecule type" value="Genomic_DNA"/>
</dbReference>
<feature type="domain" description="IrrE N-terminal-like" evidence="2">
    <location>
        <begin position="213"/>
        <end position="277"/>
    </location>
</feature>
<accession>A0ABT7CBY2</accession>
<dbReference type="Pfam" id="PF08401">
    <property type="entry name" value="ArdcN"/>
    <property type="match status" value="1"/>
</dbReference>
<organism evidence="4 5">
    <name type="scientific">Gulosibacter molinativorax</name>
    <dbReference type="NCBI Taxonomy" id="256821"/>
    <lineage>
        <taxon>Bacteria</taxon>
        <taxon>Bacillati</taxon>
        <taxon>Actinomycetota</taxon>
        <taxon>Actinomycetes</taxon>
        <taxon>Micrococcales</taxon>
        <taxon>Microbacteriaceae</taxon>
        <taxon>Gulosibacter</taxon>
    </lineage>
</organism>
<protein>
    <submittedName>
        <fullName evidence="4">Serine/arginine repetitive matrix protein 2</fullName>
    </submittedName>
</protein>
<evidence type="ECO:0000313" key="4">
    <source>
        <dbReference type="EMBL" id="MDJ1372712.1"/>
    </source>
</evidence>
<reference evidence="4" key="1">
    <citation type="submission" date="2018-03" db="EMBL/GenBank/DDBJ databases">
        <authorList>
            <person name="Nunes O.C."/>
            <person name="Lopes A.R."/>
            <person name="Froufe H."/>
            <person name="Munoz-Merida A."/>
            <person name="Barroso C."/>
            <person name="Egas C."/>
        </authorList>
    </citation>
    <scope>NUCLEOTIDE SEQUENCE</scope>
    <source>
        <strain evidence="4">ON4</strain>
    </source>
</reference>
<feature type="region of interest" description="Disordered" evidence="1">
    <location>
        <begin position="319"/>
        <end position="366"/>
    </location>
</feature>
<evidence type="ECO:0000256" key="1">
    <source>
        <dbReference type="SAM" id="MobiDB-lite"/>
    </source>
</evidence>
<reference evidence="4" key="2">
    <citation type="journal article" date="2022" name="Sci. Rep.">
        <title>In silico prediction of the enzymes involved in the degradation of the herbicide molinate by Gulosibacter molinativorax ON4T.</title>
        <authorList>
            <person name="Lopes A.R."/>
            <person name="Bunin E."/>
            <person name="Viana A.T."/>
            <person name="Froufe H."/>
            <person name="Munoz-Merida A."/>
            <person name="Pinho D."/>
            <person name="Figueiredo J."/>
            <person name="Barroso C."/>
            <person name="Vaz-Moreira I."/>
            <person name="Bellanger X."/>
            <person name="Egas C."/>
            <person name="Nunes O.C."/>
        </authorList>
    </citation>
    <scope>NUCLEOTIDE SEQUENCE</scope>
    <source>
        <strain evidence="4">ON4</strain>
    </source>
</reference>
<evidence type="ECO:0000259" key="3">
    <source>
        <dbReference type="Pfam" id="PF08401"/>
    </source>
</evidence>
<evidence type="ECO:0000313" key="5">
    <source>
        <dbReference type="Proteomes" id="UP001170379"/>
    </source>
</evidence>
<name>A0ABT7CBY2_9MICO</name>
<dbReference type="Gene3D" id="1.10.10.2910">
    <property type="match status" value="1"/>
</dbReference>